<feature type="chain" id="PRO_5003840960" evidence="2">
    <location>
        <begin position="21"/>
        <end position="359"/>
    </location>
</feature>
<evidence type="ECO:0000256" key="2">
    <source>
        <dbReference type="SAM" id="SignalP"/>
    </source>
</evidence>
<accession>K0TEG2</accession>
<keyword evidence="1" id="KW-0175">Coiled coil</keyword>
<dbReference type="EMBL" id="AGNL01006654">
    <property type="protein sequence ID" value="EJK71876.1"/>
    <property type="molecule type" value="Genomic_DNA"/>
</dbReference>
<feature type="coiled-coil region" evidence="1">
    <location>
        <begin position="266"/>
        <end position="293"/>
    </location>
</feature>
<evidence type="ECO:0000256" key="1">
    <source>
        <dbReference type="SAM" id="Coils"/>
    </source>
</evidence>
<gene>
    <name evidence="3" type="ORF">THAOC_06644</name>
</gene>
<comment type="caution">
    <text evidence="3">The sequence shown here is derived from an EMBL/GenBank/DDBJ whole genome shotgun (WGS) entry which is preliminary data.</text>
</comment>
<reference evidence="3 4" key="1">
    <citation type="journal article" date="2012" name="Genome Biol.">
        <title>Genome and low-iron response of an oceanic diatom adapted to chronic iron limitation.</title>
        <authorList>
            <person name="Lommer M."/>
            <person name="Specht M."/>
            <person name="Roy A.S."/>
            <person name="Kraemer L."/>
            <person name="Andreson R."/>
            <person name="Gutowska M.A."/>
            <person name="Wolf J."/>
            <person name="Bergner S.V."/>
            <person name="Schilhabel M.B."/>
            <person name="Klostermeier U.C."/>
            <person name="Beiko R.G."/>
            <person name="Rosenstiel P."/>
            <person name="Hippler M."/>
            <person name="Laroche J."/>
        </authorList>
    </citation>
    <scope>NUCLEOTIDE SEQUENCE [LARGE SCALE GENOMIC DNA]</scope>
    <source>
        <strain evidence="3 4">CCMP1005</strain>
    </source>
</reference>
<sequence>MFPLLIFLMVRTSLEHGINASSCDAFAGLGILLCGGFGNPKRGLEMARAAELILEKPGMNRIKSRTIFVCEGLIRHWTEPLRSTLDPLLRGYKIGLECGDGQSAGINLTPVIGLQNETQNETVESSTVVQTQNNLDIHIVYLISSKILMGVESRTDKNTSSLNSFEDVLVEAEKSDNQSLRGYVYTAIVELKLIFGEYEAAATATVEAGDIRPGLFANYTGVRFTFLAALAYLKAAQSSDTRERRRWKKKGLKELKLVRSWVKKGNVNLEHSLHLLEAELAVAERRRSTYIEDRYKSAIETAKVNGFIQDQALSNELASLYFASQGDVTRRGSYMKQAIDCYSEWGALAKVDQLTKREA</sequence>
<organism evidence="3 4">
    <name type="scientific">Thalassiosira oceanica</name>
    <name type="common">Marine diatom</name>
    <dbReference type="NCBI Taxonomy" id="159749"/>
    <lineage>
        <taxon>Eukaryota</taxon>
        <taxon>Sar</taxon>
        <taxon>Stramenopiles</taxon>
        <taxon>Ochrophyta</taxon>
        <taxon>Bacillariophyta</taxon>
        <taxon>Coscinodiscophyceae</taxon>
        <taxon>Thalassiosirophycidae</taxon>
        <taxon>Thalassiosirales</taxon>
        <taxon>Thalassiosiraceae</taxon>
        <taxon>Thalassiosira</taxon>
    </lineage>
</organism>
<protein>
    <submittedName>
        <fullName evidence="3">Uncharacterized protein</fullName>
    </submittedName>
</protein>
<keyword evidence="4" id="KW-1185">Reference proteome</keyword>
<evidence type="ECO:0000313" key="3">
    <source>
        <dbReference type="EMBL" id="EJK71876.1"/>
    </source>
</evidence>
<proteinExistence type="predicted"/>
<dbReference type="InterPro" id="IPR053159">
    <property type="entry name" value="Hybrid_Histidine_Kinase"/>
</dbReference>
<dbReference type="Proteomes" id="UP000266841">
    <property type="component" value="Unassembled WGS sequence"/>
</dbReference>
<dbReference type="PANTHER" id="PTHR43642:SF1">
    <property type="entry name" value="HYBRID SIGNAL TRANSDUCTION HISTIDINE KINASE G"/>
    <property type="match status" value="1"/>
</dbReference>
<evidence type="ECO:0000313" key="4">
    <source>
        <dbReference type="Proteomes" id="UP000266841"/>
    </source>
</evidence>
<dbReference type="PANTHER" id="PTHR43642">
    <property type="entry name" value="HYBRID SIGNAL TRANSDUCTION HISTIDINE KINASE G"/>
    <property type="match status" value="1"/>
</dbReference>
<dbReference type="AlphaFoldDB" id="K0TEG2"/>
<dbReference type="OrthoDB" id="56440at2759"/>
<name>K0TEG2_THAOC</name>
<keyword evidence="2" id="KW-0732">Signal</keyword>
<feature type="signal peptide" evidence="2">
    <location>
        <begin position="1"/>
        <end position="20"/>
    </location>
</feature>